<dbReference type="EMBL" id="JBJQOH010000006">
    <property type="protein sequence ID" value="KAL3684345.1"/>
    <property type="molecule type" value="Genomic_DNA"/>
</dbReference>
<keyword evidence="2" id="KW-1185">Reference proteome</keyword>
<organism evidence="1 2">
    <name type="scientific">Riccia sorocarpa</name>
    <dbReference type="NCBI Taxonomy" id="122646"/>
    <lineage>
        <taxon>Eukaryota</taxon>
        <taxon>Viridiplantae</taxon>
        <taxon>Streptophyta</taxon>
        <taxon>Embryophyta</taxon>
        <taxon>Marchantiophyta</taxon>
        <taxon>Marchantiopsida</taxon>
        <taxon>Marchantiidae</taxon>
        <taxon>Marchantiales</taxon>
        <taxon>Ricciaceae</taxon>
        <taxon>Riccia</taxon>
    </lineage>
</organism>
<dbReference type="AlphaFoldDB" id="A0ABD3GYL5"/>
<comment type="caution">
    <text evidence="1">The sequence shown here is derived from an EMBL/GenBank/DDBJ whole genome shotgun (WGS) entry which is preliminary data.</text>
</comment>
<sequence>MKAMGKSHEPMCLGPYMVICLHQLKRLVLKLERLDLKILTPKKTRGMKHQQKVLELKIAELEKADQMETWYIKKFASAKERNLELMSKLEAFNAIMREKSLESTNGENQPRSMFGWTFKMEVAELHEFLGVENLIERAGSTPYYSPPTSF</sequence>
<reference evidence="1 2" key="1">
    <citation type="submission" date="2024-09" db="EMBL/GenBank/DDBJ databases">
        <title>Chromosome-scale assembly of Riccia sorocarpa.</title>
        <authorList>
            <person name="Paukszto L."/>
        </authorList>
    </citation>
    <scope>NUCLEOTIDE SEQUENCE [LARGE SCALE GENOMIC DNA]</scope>
    <source>
        <strain evidence="1">LP-2024</strain>
        <tissue evidence="1">Aerial parts of the thallus</tissue>
    </source>
</reference>
<gene>
    <name evidence="1" type="ORF">R1sor_002367</name>
</gene>
<evidence type="ECO:0000313" key="1">
    <source>
        <dbReference type="EMBL" id="KAL3684345.1"/>
    </source>
</evidence>
<dbReference type="Proteomes" id="UP001633002">
    <property type="component" value="Unassembled WGS sequence"/>
</dbReference>
<name>A0ABD3GYL5_9MARC</name>
<accession>A0ABD3GYL5</accession>
<evidence type="ECO:0000313" key="2">
    <source>
        <dbReference type="Proteomes" id="UP001633002"/>
    </source>
</evidence>
<protein>
    <submittedName>
        <fullName evidence="1">Uncharacterized protein</fullName>
    </submittedName>
</protein>
<proteinExistence type="predicted"/>